<evidence type="ECO:0000313" key="1">
    <source>
        <dbReference type="EMBL" id="PSL15096.1"/>
    </source>
</evidence>
<comment type="caution">
    <text evidence="1">The sequence shown here is derived from an EMBL/GenBank/DDBJ whole genome shotgun (WGS) entry which is preliminary data.</text>
</comment>
<dbReference type="OrthoDB" id="8420038at2"/>
<keyword evidence="2" id="KW-1185">Reference proteome</keyword>
<dbReference type="Proteomes" id="UP000240418">
    <property type="component" value="Unassembled WGS sequence"/>
</dbReference>
<dbReference type="RefSeq" id="WP_106610537.1">
    <property type="nucleotide sequence ID" value="NZ_PYGJ01000026.1"/>
</dbReference>
<dbReference type="AlphaFoldDB" id="A0A2P8F071"/>
<dbReference type="Pfam" id="PF12525">
    <property type="entry name" value="DUF3726"/>
    <property type="match status" value="1"/>
</dbReference>
<sequence>MTHSLNEIEAIAKRAARGSGLSWGLAEEAAKGTRWLSAFDLPGAELLAQLLVQNDRIPQIDVSPVSLSAEVWHAPMRRMSPLIAGASLSDCAQSLLSRGQIIMEDVSFPLLAVPFMGGASLRLGVPVAASWDDAHFVTDGKLLCVNAAQTALAVDRANTITFSTPAEMSGPREPVLRASVSSGAWSQLAAFAHRTYAPATEESRRLGAGAGLGDND</sequence>
<proteinExistence type="predicted"/>
<protein>
    <submittedName>
        <fullName evidence="1">Uncharacterized protein DUF3726</fullName>
    </submittedName>
</protein>
<evidence type="ECO:0000313" key="2">
    <source>
        <dbReference type="Proteomes" id="UP000240418"/>
    </source>
</evidence>
<reference evidence="1 2" key="1">
    <citation type="submission" date="2018-03" db="EMBL/GenBank/DDBJ databases">
        <title>Genomic Encyclopedia of Archaeal and Bacterial Type Strains, Phase II (KMG-II): from individual species to whole genera.</title>
        <authorList>
            <person name="Goeker M."/>
        </authorList>
    </citation>
    <scope>NUCLEOTIDE SEQUENCE [LARGE SCALE GENOMIC DNA]</scope>
    <source>
        <strain evidence="1 2">DSM 100673</strain>
    </source>
</reference>
<accession>A0A2P8F071</accession>
<organism evidence="1 2">
    <name type="scientific">Shimia abyssi</name>
    <dbReference type="NCBI Taxonomy" id="1662395"/>
    <lineage>
        <taxon>Bacteria</taxon>
        <taxon>Pseudomonadati</taxon>
        <taxon>Pseudomonadota</taxon>
        <taxon>Alphaproteobacteria</taxon>
        <taxon>Rhodobacterales</taxon>
        <taxon>Roseobacteraceae</taxon>
    </lineage>
</organism>
<name>A0A2P8F071_9RHOB</name>
<gene>
    <name evidence="1" type="ORF">CLV88_12615</name>
</gene>
<dbReference type="EMBL" id="PYGJ01000026">
    <property type="protein sequence ID" value="PSL15096.1"/>
    <property type="molecule type" value="Genomic_DNA"/>
</dbReference>
<dbReference type="InterPro" id="IPR022201">
    <property type="entry name" value="DUF3726"/>
</dbReference>